<feature type="transmembrane region" description="Helical" evidence="5">
    <location>
        <begin position="139"/>
        <end position="161"/>
    </location>
</feature>
<feature type="domain" description="Major facilitator superfamily (MFS) profile" evidence="6">
    <location>
        <begin position="1"/>
        <end position="69"/>
    </location>
</feature>
<dbReference type="GO" id="GO:0022857">
    <property type="term" value="F:transmembrane transporter activity"/>
    <property type="evidence" value="ECO:0007669"/>
    <property type="project" value="InterPro"/>
</dbReference>
<keyword evidence="8" id="KW-1185">Reference proteome</keyword>
<feature type="transmembrane region" description="Helical" evidence="5">
    <location>
        <begin position="181"/>
        <end position="202"/>
    </location>
</feature>
<evidence type="ECO:0000259" key="6">
    <source>
        <dbReference type="PROSITE" id="PS50850"/>
    </source>
</evidence>
<protein>
    <recommendedName>
        <fullName evidence="6">Major facilitator superfamily (MFS) profile domain-containing protein</fullName>
    </recommendedName>
</protein>
<dbReference type="PANTHER" id="PTHR23502">
    <property type="entry name" value="MAJOR FACILITATOR SUPERFAMILY"/>
    <property type="match status" value="1"/>
</dbReference>
<evidence type="ECO:0000256" key="5">
    <source>
        <dbReference type="SAM" id="Phobius"/>
    </source>
</evidence>
<dbReference type="PANTHER" id="PTHR23502:SF50">
    <property type="entry name" value="TRANSPORTER, PUTATIVE (AFU_ORTHOLOGUE AFUA_5G00430)-RELATED"/>
    <property type="match status" value="1"/>
</dbReference>
<evidence type="ECO:0000313" key="7">
    <source>
        <dbReference type="EMBL" id="KAK2616405.1"/>
    </source>
</evidence>
<keyword evidence="4 5" id="KW-0472">Membrane</keyword>
<evidence type="ECO:0000256" key="3">
    <source>
        <dbReference type="ARBA" id="ARBA00022989"/>
    </source>
</evidence>
<keyword evidence="2 5" id="KW-0812">Transmembrane</keyword>
<dbReference type="AlphaFoldDB" id="A0AAJ0CZG4"/>
<dbReference type="EMBL" id="JASWJB010000006">
    <property type="protein sequence ID" value="KAK2616405.1"/>
    <property type="molecule type" value="Genomic_DNA"/>
</dbReference>
<dbReference type="Proteomes" id="UP001251528">
    <property type="component" value="Unassembled WGS sequence"/>
</dbReference>
<feature type="transmembrane region" description="Helical" evidence="5">
    <location>
        <begin position="223"/>
        <end position="242"/>
    </location>
</feature>
<gene>
    <name evidence="7" type="ORF">QQS21_000646</name>
</gene>
<evidence type="ECO:0000313" key="8">
    <source>
        <dbReference type="Proteomes" id="UP001251528"/>
    </source>
</evidence>
<dbReference type="InterPro" id="IPR011701">
    <property type="entry name" value="MFS"/>
</dbReference>
<comment type="subcellular location">
    <subcellularLocation>
        <location evidence="1">Membrane</location>
        <topology evidence="1">Multi-pass membrane protein</topology>
    </subcellularLocation>
</comment>
<reference evidence="7" key="1">
    <citation type="submission" date="2023-06" db="EMBL/GenBank/DDBJ databases">
        <title>Conoideocrella luteorostrata (Hypocreales: Clavicipitaceae), a potential biocontrol fungus for elongate hemlock scale in United States Christmas tree production areas.</title>
        <authorList>
            <person name="Barrett H."/>
            <person name="Lovett B."/>
            <person name="Macias A.M."/>
            <person name="Stajich J.E."/>
            <person name="Kasson M.T."/>
        </authorList>
    </citation>
    <scope>NUCLEOTIDE SEQUENCE</scope>
    <source>
        <strain evidence="7">ARSEF 14590</strain>
    </source>
</reference>
<comment type="caution">
    <text evidence="7">The sequence shown here is derived from an EMBL/GenBank/DDBJ whole genome shotgun (WGS) entry which is preliminary data.</text>
</comment>
<evidence type="ECO:0000256" key="4">
    <source>
        <dbReference type="ARBA" id="ARBA00023136"/>
    </source>
</evidence>
<dbReference type="GO" id="GO:0005886">
    <property type="term" value="C:plasma membrane"/>
    <property type="evidence" value="ECO:0007669"/>
    <property type="project" value="TreeGrafter"/>
</dbReference>
<keyword evidence="3 5" id="KW-1133">Transmembrane helix</keyword>
<dbReference type="InterPro" id="IPR036259">
    <property type="entry name" value="MFS_trans_sf"/>
</dbReference>
<dbReference type="PROSITE" id="PS50850">
    <property type="entry name" value="MFS"/>
    <property type="match status" value="1"/>
</dbReference>
<sequence length="262" mass="29381">MSIRDLFPIHQRATFNGVYFVSMKFGLFLSPMAAGAQAATYGWRSSYMTLAAVMTVLSVAFVFCFEETKFVHSSNCFDEGNMKSAENNVKHRTVILEQSLQDSMPRPETPFRDFPNLRLLTSTNESLWKLLYQPIFSTMIPHVLITGIIFGAGLCFITIMASMQSIIFSEPPYRFTARELGLMHLGPFVGALLGSVYGGYLNDKFIKWASRRNSGVYEPEMRLYLIPVPVIAMAAGITIFGVTSDRVSTKCENFVTPVPQFI</sequence>
<feature type="transmembrane region" description="Helical" evidence="5">
    <location>
        <begin position="48"/>
        <end position="65"/>
    </location>
</feature>
<name>A0AAJ0CZG4_9HYPO</name>
<proteinExistence type="predicted"/>
<organism evidence="7 8">
    <name type="scientific">Conoideocrella luteorostrata</name>
    <dbReference type="NCBI Taxonomy" id="1105319"/>
    <lineage>
        <taxon>Eukaryota</taxon>
        <taxon>Fungi</taxon>
        <taxon>Dikarya</taxon>
        <taxon>Ascomycota</taxon>
        <taxon>Pezizomycotina</taxon>
        <taxon>Sordariomycetes</taxon>
        <taxon>Hypocreomycetidae</taxon>
        <taxon>Hypocreales</taxon>
        <taxon>Clavicipitaceae</taxon>
        <taxon>Conoideocrella</taxon>
    </lineage>
</organism>
<dbReference type="SUPFAM" id="SSF103473">
    <property type="entry name" value="MFS general substrate transporter"/>
    <property type="match status" value="1"/>
</dbReference>
<dbReference type="Pfam" id="PF07690">
    <property type="entry name" value="MFS_1"/>
    <property type="match status" value="1"/>
</dbReference>
<dbReference type="InterPro" id="IPR020846">
    <property type="entry name" value="MFS_dom"/>
</dbReference>
<evidence type="ECO:0000256" key="2">
    <source>
        <dbReference type="ARBA" id="ARBA00022692"/>
    </source>
</evidence>
<evidence type="ECO:0000256" key="1">
    <source>
        <dbReference type="ARBA" id="ARBA00004141"/>
    </source>
</evidence>
<dbReference type="Gene3D" id="1.20.1250.20">
    <property type="entry name" value="MFS general substrate transporter like domains"/>
    <property type="match status" value="1"/>
</dbReference>
<accession>A0AAJ0CZG4</accession>